<feature type="domain" description="TEA" evidence="4">
    <location>
        <begin position="59"/>
        <end position="133"/>
    </location>
</feature>
<dbReference type="Gene3D" id="6.10.20.40">
    <property type="entry name" value="TEA/ATTS domain"/>
    <property type="match status" value="1"/>
</dbReference>
<dbReference type="PROSITE" id="PS51088">
    <property type="entry name" value="TEA_2"/>
    <property type="match status" value="1"/>
</dbReference>
<comment type="caution">
    <text evidence="5">The sequence shown here is derived from an EMBL/GenBank/DDBJ whole genome shotgun (WGS) entry which is preliminary data.</text>
</comment>
<proteinExistence type="inferred from homology"/>
<dbReference type="Proteomes" id="UP000807353">
    <property type="component" value="Unassembled WGS sequence"/>
</dbReference>
<name>A0A9P5YA47_9AGAR</name>
<dbReference type="GO" id="GO:0003700">
    <property type="term" value="F:DNA-binding transcription factor activity"/>
    <property type="evidence" value="ECO:0007669"/>
    <property type="project" value="InterPro"/>
</dbReference>
<evidence type="ECO:0000259" key="4">
    <source>
        <dbReference type="PROSITE" id="PS51088"/>
    </source>
</evidence>
<comment type="similarity">
    <text evidence="1">Belongs to the TEC1 family.</text>
</comment>
<keyword evidence="6" id="KW-1185">Reference proteome</keyword>
<accession>A0A9P5YA47</accession>
<evidence type="ECO:0000313" key="6">
    <source>
        <dbReference type="Proteomes" id="UP000807353"/>
    </source>
</evidence>
<dbReference type="EMBL" id="MU150251">
    <property type="protein sequence ID" value="KAF9464907.1"/>
    <property type="molecule type" value="Genomic_DNA"/>
</dbReference>
<sequence>MTASSFPRPLPIAMGNPQESFMSTSVVGDLGCSMPASHHGRATQGFVAKTGRKTWKTQKDKKEAVWPPHIETVLFEALHKYRPTSTGDPRLLRRFPKRNRFISDHILKITGKVRTPKQVGSRLQQLRDTCREEDVLNLLSRREYPNSGDENLPVYDLDGSDDSSSSSSASVSPATSPLSACFPDNVHHSLDLASVNITGPVSDHLPVQLSASVPTVHIEFAPSSSSNVRPTSTHVIDLSGHPVSGLCPPPSFPRNLRVETLGLVNQTIPYILFSSLLPLTVDYRSCFYVFVNEDQVYSEATSLALISGPGSGVQGNASYVYGSSMIPGYWQKLCKTIDLSQCTITHEIMRIPQSLQENGGLPEGTIFFTVAYTFKSLTSTEFQHPHNYSSEVISLPVPGAPGLGPGVPLHAPRPVLLNDTANTLLAAQLAQQNIHNWYDQGLVYQESITVGGGDSVFDFVPWSDTDPTALAQCDHALENPYLNPYWL</sequence>
<evidence type="ECO:0000256" key="3">
    <source>
        <dbReference type="SAM" id="MobiDB-lite"/>
    </source>
</evidence>
<organism evidence="5 6">
    <name type="scientific">Collybia nuda</name>
    <dbReference type="NCBI Taxonomy" id="64659"/>
    <lineage>
        <taxon>Eukaryota</taxon>
        <taxon>Fungi</taxon>
        <taxon>Dikarya</taxon>
        <taxon>Basidiomycota</taxon>
        <taxon>Agaricomycotina</taxon>
        <taxon>Agaricomycetes</taxon>
        <taxon>Agaricomycetidae</taxon>
        <taxon>Agaricales</taxon>
        <taxon>Tricholomatineae</taxon>
        <taxon>Clitocybaceae</taxon>
        <taxon>Collybia</taxon>
    </lineage>
</organism>
<feature type="compositionally biased region" description="Low complexity" evidence="3">
    <location>
        <begin position="162"/>
        <end position="174"/>
    </location>
</feature>
<evidence type="ECO:0000256" key="1">
    <source>
        <dbReference type="ARBA" id="ARBA00008421"/>
    </source>
</evidence>
<protein>
    <recommendedName>
        <fullName evidence="4">TEA domain-containing protein</fullName>
    </recommendedName>
</protein>
<dbReference type="InterPro" id="IPR000818">
    <property type="entry name" value="TEA/ATTS_dom"/>
</dbReference>
<reference evidence="5" key="1">
    <citation type="submission" date="2020-11" db="EMBL/GenBank/DDBJ databases">
        <authorList>
            <consortium name="DOE Joint Genome Institute"/>
            <person name="Ahrendt S."/>
            <person name="Riley R."/>
            <person name="Andreopoulos W."/>
            <person name="Labutti K."/>
            <person name="Pangilinan J."/>
            <person name="Ruiz-Duenas F.J."/>
            <person name="Barrasa J.M."/>
            <person name="Sanchez-Garcia M."/>
            <person name="Camarero S."/>
            <person name="Miyauchi S."/>
            <person name="Serrano A."/>
            <person name="Linde D."/>
            <person name="Babiker R."/>
            <person name="Drula E."/>
            <person name="Ayuso-Fernandez I."/>
            <person name="Pacheco R."/>
            <person name="Padilla G."/>
            <person name="Ferreira P."/>
            <person name="Barriuso J."/>
            <person name="Kellner H."/>
            <person name="Castanera R."/>
            <person name="Alfaro M."/>
            <person name="Ramirez L."/>
            <person name="Pisabarro A.G."/>
            <person name="Kuo A."/>
            <person name="Tritt A."/>
            <person name="Lipzen A."/>
            <person name="He G."/>
            <person name="Yan M."/>
            <person name="Ng V."/>
            <person name="Cullen D."/>
            <person name="Martin F."/>
            <person name="Rosso M.-N."/>
            <person name="Henrissat B."/>
            <person name="Hibbett D."/>
            <person name="Martinez A.T."/>
            <person name="Grigoriev I.V."/>
        </authorList>
    </citation>
    <scope>NUCLEOTIDE SEQUENCE</scope>
    <source>
        <strain evidence="5">CBS 247.69</strain>
    </source>
</reference>
<dbReference type="Pfam" id="PF01285">
    <property type="entry name" value="TEA"/>
    <property type="match status" value="1"/>
</dbReference>
<feature type="region of interest" description="Disordered" evidence="3">
    <location>
        <begin position="141"/>
        <end position="174"/>
    </location>
</feature>
<dbReference type="SMART" id="SM00426">
    <property type="entry name" value="TEA"/>
    <property type="match status" value="1"/>
</dbReference>
<gene>
    <name evidence="5" type="ORF">BDZ94DRAFT_1307621</name>
</gene>
<feature type="DNA-binding region" description="TEA" evidence="2">
    <location>
        <begin position="59"/>
        <end position="133"/>
    </location>
</feature>
<dbReference type="OrthoDB" id="10006572at2759"/>
<evidence type="ECO:0000256" key="2">
    <source>
        <dbReference type="PROSITE-ProRule" id="PRU00505"/>
    </source>
</evidence>
<dbReference type="InterPro" id="IPR038096">
    <property type="entry name" value="TEA/ATTS_sf"/>
</dbReference>
<evidence type="ECO:0000313" key="5">
    <source>
        <dbReference type="EMBL" id="KAF9464907.1"/>
    </source>
</evidence>
<dbReference type="AlphaFoldDB" id="A0A9P5YA47"/>